<dbReference type="Pfam" id="PF19263">
    <property type="entry name" value="DUF5906"/>
    <property type="match status" value="1"/>
</dbReference>
<protein>
    <submittedName>
        <fullName evidence="5">DNA primase</fullName>
    </submittedName>
</protein>
<dbReference type="PANTHER" id="PTHR35372:SF2">
    <property type="entry name" value="SF3 HELICASE DOMAIN-CONTAINING PROTEIN"/>
    <property type="match status" value="1"/>
</dbReference>
<dbReference type="InterPro" id="IPR051620">
    <property type="entry name" value="ORF904-like_C"/>
</dbReference>
<evidence type="ECO:0000313" key="6">
    <source>
        <dbReference type="Proteomes" id="UP000465035"/>
    </source>
</evidence>
<proteinExistence type="predicted"/>
<feature type="domain" description="SF3 helicase" evidence="4">
    <location>
        <begin position="485"/>
        <end position="653"/>
    </location>
</feature>
<keyword evidence="3" id="KW-0067">ATP-binding</keyword>
<evidence type="ECO:0000313" key="5">
    <source>
        <dbReference type="EMBL" id="QHB52474.1"/>
    </source>
</evidence>
<dbReference type="InterPro" id="IPR014015">
    <property type="entry name" value="Helicase_SF3_DNA-vir"/>
</dbReference>
<dbReference type="RefSeq" id="WP_159298774.1">
    <property type="nucleotide sequence ID" value="NZ_CP047121.1"/>
</dbReference>
<dbReference type="PANTHER" id="PTHR35372">
    <property type="entry name" value="ATP BINDING PROTEIN-RELATED"/>
    <property type="match status" value="1"/>
</dbReference>
<dbReference type="SMART" id="SM00885">
    <property type="entry name" value="D5_N"/>
    <property type="match status" value="1"/>
</dbReference>
<reference evidence="5 6" key="1">
    <citation type="submission" date="2019-12" db="EMBL/GenBank/DDBJ databases">
        <title>Lactobacillus hilgardii FLUB.</title>
        <authorList>
            <person name="Gustaw K."/>
        </authorList>
    </citation>
    <scope>NUCLEOTIDE SEQUENCE [LARGE SCALE GENOMIC DNA]</scope>
    <source>
        <strain evidence="5 6">FLUB</strain>
    </source>
</reference>
<name>A0A6P1EEV8_LENHI</name>
<dbReference type="InterPro" id="IPR027417">
    <property type="entry name" value="P-loop_NTPase"/>
</dbReference>
<dbReference type="InterPro" id="IPR045455">
    <property type="entry name" value="NrS-1_pol-like_helicase"/>
</dbReference>
<dbReference type="InterPro" id="IPR006500">
    <property type="entry name" value="Helicase_put_C_phage/plasmid"/>
</dbReference>
<organism evidence="5 6">
    <name type="scientific">Lentilactobacillus hilgardii</name>
    <name type="common">Lactobacillus hilgardii</name>
    <dbReference type="NCBI Taxonomy" id="1588"/>
    <lineage>
        <taxon>Bacteria</taxon>
        <taxon>Bacillati</taxon>
        <taxon>Bacillota</taxon>
        <taxon>Bacilli</taxon>
        <taxon>Lactobacillales</taxon>
        <taxon>Lactobacillaceae</taxon>
        <taxon>Lentilactobacillus</taxon>
    </lineage>
</organism>
<sequence length="776" mass="88804">MYGQIPAELKQLKRWGVYKKIWKPERKKFTKIPINPMTGNGGKTNDESTWTDFKTALAAVSRLNLDGLAFYFKPPYIGIDVDNVADDIEEFTHGDTDNIVSDFMKHTNSYSEISLSGKGLHIIVKGTINGEKRRHKNCEMYEDGRFFAMTGNFFGNPDNNLIREVNVDYLYKKYIEPESKVVDLFHPSTVKANDLATNDIIKAAATSRSGERFQRLYRGEWEGLYSSQSEADMSFANDLAFWTAKDFGKMDEIFRSSGLMRDKYDEKHGKATYGVGLLNKAIADTSRTYQPKEQQKDDFYLSIPGVNQSRQKKRDKFYSYDDTGNAERFYDKFYKIAKYDTINRRFMYFDGQVWNEDKKYTVAKLFNRIVEELPKEPLHIVPGEEDEKAAKEARGKFIKRSRQNAGKTSALNEIKKLIPATPDEFDTELNTVNTPSGYVDLSNGELHETTYKDMFTKITAAEYSPTAEAPRWQEFLQQIFQADETLIKFVQKLFGYTLTGTMSEQNFIILHGKGGNTNGANGKSVFVETLREILNSYAVTINPEILLVNKFGGTDSTTMSELSLMKGARMIATSETESDVRLSEALIKRMTGGEAITAKKLYAEPFTFMPTGTIWMSTNNKPIVRGTDHGIWRRLIFIPFLAQIPENQKDIHLKDKLMREKSGILNWAVDGALMWQREGLKPPAIVQAENNEYREEMDTVGQFLSEVADFGGSYRSSFTDIAETWDTWEKIHGSGMSKNKLNRELGNRYSRFRTKGERGFIGFKIKENIQNKQFNF</sequence>
<dbReference type="NCBIfam" id="TIGR01613">
    <property type="entry name" value="primase_Cterm"/>
    <property type="match status" value="1"/>
</dbReference>
<keyword evidence="2" id="KW-0378">Hydrolase</keyword>
<dbReference type="Pfam" id="PF22763">
    <property type="entry name" value="NrS1-1_pol-like_HBD"/>
    <property type="match status" value="1"/>
</dbReference>
<evidence type="ECO:0000256" key="1">
    <source>
        <dbReference type="ARBA" id="ARBA00022741"/>
    </source>
</evidence>
<evidence type="ECO:0000256" key="2">
    <source>
        <dbReference type="ARBA" id="ARBA00022801"/>
    </source>
</evidence>
<dbReference type="InterPro" id="IPR054468">
    <property type="entry name" value="NrSPol-like_HBD"/>
</dbReference>
<dbReference type="Gene3D" id="3.40.50.300">
    <property type="entry name" value="P-loop containing nucleotide triphosphate hydrolases"/>
    <property type="match status" value="1"/>
</dbReference>
<dbReference type="GeneID" id="69058668"/>
<dbReference type="InterPro" id="IPR014818">
    <property type="entry name" value="Phage/plasmid_primase_P4_C"/>
</dbReference>
<dbReference type="Pfam" id="PF08706">
    <property type="entry name" value="D5_N"/>
    <property type="match status" value="1"/>
</dbReference>
<dbReference type="GO" id="GO:0005524">
    <property type="term" value="F:ATP binding"/>
    <property type="evidence" value="ECO:0007669"/>
    <property type="project" value="UniProtKB-KW"/>
</dbReference>
<evidence type="ECO:0000259" key="4">
    <source>
        <dbReference type="PROSITE" id="PS51206"/>
    </source>
</evidence>
<dbReference type="GO" id="GO:0016787">
    <property type="term" value="F:hydrolase activity"/>
    <property type="evidence" value="ECO:0007669"/>
    <property type="project" value="UniProtKB-KW"/>
</dbReference>
<dbReference type="Proteomes" id="UP000465035">
    <property type="component" value="Chromosome"/>
</dbReference>
<dbReference type="SMR" id="A0A6P1EEV8"/>
<dbReference type="EMBL" id="CP047121">
    <property type="protein sequence ID" value="QHB52474.1"/>
    <property type="molecule type" value="Genomic_DNA"/>
</dbReference>
<dbReference type="AlphaFoldDB" id="A0A6P1EEV8"/>
<gene>
    <name evidence="5" type="ORF">GQR93_09845</name>
</gene>
<keyword evidence="1" id="KW-0547">Nucleotide-binding</keyword>
<accession>A0A6P1EEV8</accession>
<dbReference type="PROSITE" id="PS51206">
    <property type="entry name" value="SF3_HELICASE_1"/>
    <property type="match status" value="1"/>
</dbReference>
<evidence type="ECO:0000256" key="3">
    <source>
        <dbReference type="ARBA" id="ARBA00022840"/>
    </source>
</evidence>